<keyword evidence="6" id="KW-0807">Transducer</keyword>
<dbReference type="GO" id="GO:0005525">
    <property type="term" value="F:GTP binding"/>
    <property type="evidence" value="ECO:0007669"/>
    <property type="project" value="UniProtKB-KW"/>
</dbReference>
<keyword evidence="3 7" id="KW-0547">Nucleotide-binding</keyword>
<dbReference type="Gene3D" id="3.40.50.300">
    <property type="entry name" value="P-loop containing nucleotide triphosphate hydrolases"/>
    <property type="match status" value="1"/>
</dbReference>
<dbReference type="OrthoDB" id="4033880at2759"/>
<dbReference type="SUPFAM" id="SSF48464">
    <property type="entry name" value="ENTH/VHS domain"/>
    <property type="match status" value="1"/>
</dbReference>
<dbReference type="InterPro" id="IPR001019">
    <property type="entry name" value="Gprotein_alpha_su"/>
</dbReference>
<evidence type="ECO:0000256" key="1">
    <source>
        <dbReference type="ARBA" id="ARBA00011356"/>
    </source>
</evidence>
<gene>
    <name evidence="11" type="ORF">A3Q56_05539</name>
</gene>
<dbReference type="CDD" id="cd00066">
    <property type="entry name" value="G-alpha"/>
    <property type="match status" value="1"/>
</dbReference>
<dbReference type="SUPFAM" id="SSF52540">
    <property type="entry name" value="P-loop containing nucleoside triphosphate hydrolases"/>
    <property type="match status" value="1"/>
</dbReference>
<dbReference type="GO" id="GO:0007010">
    <property type="term" value="P:cytoskeleton organization"/>
    <property type="evidence" value="ECO:0007669"/>
    <property type="project" value="UniProtKB-ARBA"/>
</dbReference>
<dbReference type="InterPro" id="IPR027417">
    <property type="entry name" value="P-loop_NTPase"/>
</dbReference>
<evidence type="ECO:0000256" key="3">
    <source>
        <dbReference type="ARBA" id="ARBA00022741"/>
    </source>
</evidence>
<dbReference type="Pfam" id="PF01417">
    <property type="entry name" value="ENTH"/>
    <property type="match status" value="1"/>
</dbReference>
<dbReference type="InterPro" id="IPR008942">
    <property type="entry name" value="ENTH_VHS"/>
</dbReference>
<feature type="binding site" evidence="7">
    <location>
        <begin position="151"/>
        <end position="152"/>
    </location>
    <ligand>
        <name>GTP</name>
        <dbReference type="ChEBI" id="CHEBI:37565"/>
    </ligand>
</feature>
<dbReference type="SMART" id="SM00273">
    <property type="entry name" value="ENTH"/>
    <property type="match status" value="1"/>
</dbReference>
<dbReference type="Gene3D" id="1.10.400.10">
    <property type="entry name" value="GI Alpha 1, domain 2-like"/>
    <property type="match status" value="1"/>
</dbReference>
<organism evidence="11 12">
    <name type="scientific">Intoshia linei</name>
    <dbReference type="NCBI Taxonomy" id="1819745"/>
    <lineage>
        <taxon>Eukaryota</taxon>
        <taxon>Metazoa</taxon>
        <taxon>Spiralia</taxon>
        <taxon>Lophotrochozoa</taxon>
        <taxon>Mesozoa</taxon>
        <taxon>Orthonectida</taxon>
        <taxon>Rhopaluridae</taxon>
        <taxon>Intoshia</taxon>
    </lineage>
</organism>
<evidence type="ECO:0000256" key="8">
    <source>
        <dbReference type="PIRSR" id="PIRSR601019-2"/>
    </source>
</evidence>
<keyword evidence="2 8" id="KW-0479">Metal-binding</keyword>
<dbReference type="PROSITE" id="PS50942">
    <property type="entry name" value="ENTH"/>
    <property type="match status" value="1"/>
</dbReference>
<dbReference type="InterPro" id="IPR011025">
    <property type="entry name" value="GproteinA_insert"/>
</dbReference>
<dbReference type="Pfam" id="PF00503">
    <property type="entry name" value="G-alpha"/>
    <property type="match status" value="1"/>
</dbReference>
<evidence type="ECO:0000256" key="5">
    <source>
        <dbReference type="ARBA" id="ARBA00023134"/>
    </source>
</evidence>
<dbReference type="SUPFAM" id="SSF47895">
    <property type="entry name" value="Transducin (alpha subunit), insertion domain"/>
    <property type="match status" value="1"/>
</dbReference>
<dbReference type="EMBL" id="LWCA01000849">
    <property type="protein sequence ID" value="OAF66714.1"/>
    <property type="molecule type" value="Genomic_DNA"/>
</dbReference>
<evidence type="ECO:0000313" key="11">
    <source>
        <dbReference type="EMBL" id="OAF66714.1"/>
    </source>
</evidence>
<dbReference type="PANTHER" id="PTHR10218">
    <property type="entry name" value="GTP-BINDING PROTEIN ALPHA SUBUNIT"/>
    <property type="match status" value="1"/>
</dbReference>
<keyword evidence="4 8" id="KW-0460">Magnesium</keyword>
<feature type="domain" description="ENTH" evidence="10">
    <location>
        <begin position="359"/>
        <end position="491"/>
    </location>
</feature>
<accession>A0A177AZV9</accession>
<dbReference type="Gene3D" id="1.25.40.90">
    <property type="match status" value="1"/>
</dbReference>
<dbReference type="FunFam" id="1.10.400.10:FF:000007">
    <property type="entry name" value="Guanine nucleotide-binding protein subunit alpha"/>
    <property type="match status" value="1"/>
</dbReference>
<dbReference type="Proteomes" id="UP000078046">
    <property type="component" value="Unassembled WGS sequence"/>
</dbReference>
<feature type="binding site" evidence="7">
    <location>
        <begin position="43"/>
        <end position="48"/>
    </location>
    <ligand>
        <name>GTP</name>
        <dbReference type="ChEBI" id="CHEBI:37565"/>
    </ligand>
</feature>
<feature type="binding site" evidence="8">
    <location>
        <position position="47"/>
    </location>
    <ligand>
        <name>Mg(2+)</name>
        <dbReference type="ChEBI" id="CHEBI:18420"/>
    </ligand>
</feature>
<dbReference type="FunFam" id="1.25.40.90:FF:000006">
    <property type="entry name" value="Clathrin interactor 1"/>
    <property type="match status" value="1"/>
</dbReference>
<dbReference type="SMART" id="SM00275">
    <property type="entry name" value="G_alpha"/>
    <property type="match status" value="1"/>
</dbReference>
<feature type="binding site" evidence="7">
    <location>
        <begin position="201"/>
        <end position="205"/>
    </location>
    <ligand>
        <name>GTP</name>
        <dbReference type="ChEBI" id="CHEBI:37565"/>
    </ligand>
</feature>
<keyword evidence="12" id="KW-1185">Reference proteome</keyword>
<dbReference type="GO" id="GO:0003924">
    <property type="term" value="F:GTPase activity"/>
    <property type="evidence" value="ECO:0007669"/>
    <property type="project" value="InterPro"/>
</dbReference>
<feature type="binding site" evidence="7">
    <location>
        <begin position="176"/>
        <end position="182"/>
    </location>
    <ligand>
        <name>GTP</name>
        <dbReference type="ChEBI" id="CHEBI:37565"/>
    </ligand>
</feature>
<dbReference type="FunFam" id="3.40.50.300:FF:000692">
    <property type="entry name" value="Guanine nucleotide-binding protein subunit alpha"/>
    <property type="match status" value="1"/>
</dbReference>
<evidence type="ECO:0000256" key="2">
    <source>
        <dbReference type="ARBA" id="ARBA00022723"/>
    </source>
</evidence>
<dbReference type="AlphaFoldDB" id="A0A177AZV9"/>
<evidence type="ECO:0000256" key="7">
    <source>
        <dbReference type="PIRSR" id="PIRSR601019-1"/>
    </source>
</evidence>
<evidence type="ECO:0000256" key="4">
    <source>
        <dbReference type="ARBA" id="ARBA00022842"/>
    </source>
</evidence>
<sequence>MGCPFSRRSEQSRLKSKKIDKQLEYEIKKGSRDVKLLLLGAGESGKSTIIKQIKIIHDTGYTEKELCMYRPIVFNNLCMSMITVVRAMGELNVHFEHPSRLGDVELLFNESRSIESVEFLSSDLRNAMLRLWQDKGLRDCFEKSAQYQLNDSAEYYFNSIDRIGQENYLPTINDILRTRVKTTGIVEIKFTYNDLNFRLFDVGGQRSERKKWIHCFEGVSAILFIAALNEYDMYLAEDRHTNRMTESLSLFNSIIKNKWFHETALILFLNKIDLLKEKYQKSPIKTFYENYNGTTFDDATEFFTNMFLELRDKQNTRKQIYVHLTCATDTKNIEFKQNTYLFYRFSILKMWKINEMIQNKIMNYSKIEIKLRETTNDEAKHPLPEMMHEIAQYTFVADNVLDIINALMWRIGEDQTRWRRIYKTLILTEYLIGNGSDTFIKQIREKISSFEYLKGYRQLDIHKKDQGINVRTKAVKLVNLLKSNSQIREERIRAKQLRKKLYDSKSQSSYNKNSFQGVSNNIPTERMTHTGNESFMEKAFDIFNWAKDSISYSMVADIKNRNMHQKHANEYSRKTCRQNNFIPETLENNVVNNENDEFSEFVTNRENKDEIKSESDMFSDFQSSKEETCTIEPVNQGKDLLNYDNETSNNLFDNFVEPEKNQNKFNDVNLMQEKNEINLFDVNCDHLKNDKIECLTPNNTMERKKKESIAKISQNREFIQTLNNQSFDSLKEMVFN</sequence>
<feature type="binding site" evidence="7">
    <location>
        <position position="327"/>
    </location>
    <ligand>
        <name>GTP</name>
        <dbReference type="ChEBI" id="CHEBI:37565"/>
    </ligand>
</feature>
<dbReference type="GO" id="GO:0031683">
    <property type="term" value="F:G-protein beta/gamma-subunit complex binding"/>
    <property type="evidence" value="ECO:0007669"/>
    <property type="project" value="InterPro"/>
</dbReference>
<dbReference type="PRINTS" id="PR00318">
    <property type="entry name" value="GPROTEINA"/>
</dbReference>
<comment type="subunit">
    <text evidence="1">G proteins are composed of 3 units; alpha, beta and gamma. The alpha chain contains the guanine nucleotide binding site.</text>
</comment>
<dbReference type="InterPro" id="IPR013809">
    <property type="entry name" value="ENTH"/>
</dbReference>
<dbReference type="PANTHER" id="PTHR10218:SF302">
    <property type="entry name" value="GUANINE NUCLEOTIDE-BINDING PROTEIN ALPHA-5 SUBUNIT"/>
    <property type="match status" value="1"/>
</dbReference>
<dbReference type="FunFam" id="3.40.50.300:FF:002307">
    <property type="entry name" value="Guanine nucleotide-binding protein G(k) subunit alpha"/>
    <property type="match status" value="1"/>
</dbReference>
<dbReference type="GO" id="GO:0046872">
    <property type="term" value="F:metal ion binding"/>
    <property type="evidence" value="ECO:0007669"/>
    <property type="project" value="UniProtKB-KW"/>
</dbReference>
<feature type="binding site" evidence="7">
    <location>
        <begin position="270"/>
        <end position="273"/>
    </location>
    <ligand>
        <name>GTP</name>
        <dbReference type="ChEBI" id="CHEBI:37565"/>
    </ligand>
</feature>
<keyword evidence="5 7" id="KW-0342">GTP-binding</keyword>
<dbReference type="PROSITE" id="PS51882">
    <property type="entry name" value="G_ALPHA"/>
    <property type="match status" value="1"/>
</dbReference>
<dbReference type="GO" id="GO:0005737">
    <property type="term" value="C:cytoplasm"/>
    <property type="evidence" value="ECO:0007669"/>
    <property type="project" value="TreeGrafter"/>
</dbReference>
<evidence type="ECO:0000259" key="10">
    <source>
        <dbReference type="PROSITE" id="PS50942"/>
    </source>
</evidence>
<reference evidence="11 12" key="1">
    <citation type="submission" date="2016-04" db="EMBL/GenBank/DDBJ databases">
        <title>The genome of Intoshia linei affirms orthonectids as highly simplified spiralians.</title>
        <authorList>
            <person name="Mikhailov K.V."/>
            <person name="Slusarev G.S."/>
            <person name="Nikitin M.A."/>
            <person name="Logacheva M.D."/>
            <person name="Penin A."/>
            <person name="Aleoshin V."/>
            <person name="Panchin Y.V."/>
        </authorList>
    </citation>
    <scope>NUCLEOTIDE SEQUENCE [LARGE SCALE GENOMIC DNA]</scope>
    <source>
        <strain evidence="11">Intl2013</strain>
        <tissue evidence="11">Whole animal</tissue>
    </source>
</reference>
<name>A0A177AZV9_9BILA</name>
<evidence type="ECO:0000256" key="9">
    <source>
        <dbReference type="SAM" id="MobiDB-lite"/>
    </source>
</evidence>
<proteinExistence type="predicted"/>
<feature type="region of interest" description="Disordered" evidence="9">
    <location>
        <begin position="505"/>
        <end position="524"/>
    </location>
</feature>
<evidence type="ECO:0000313" key="12">
    <source>
        <dbReference type="Proteomes" id="UP000078046"/>
    </source>
</evidence>
<dbReference type="GO" id="GO:0001664">
    <property type="term" value="F:G protein-coupled receptor binding"/>
    <property type="evidence" value="ECO:0007669"/>
    <property type="project" value="TreeGrafter"/>
</dbReference>
<comment type="caution">
    <text evidence="11">The sequence shown here is derived from an EMBL/GenBank/DDBJ whole genome shotgun (WGS) entry which is preliminary data.</text>
</comment>
<feature type="binding site" evidence="8">
    <location>
        <position position="182"/>
    </location>
    <ligand>
        <name>Mg(2+)</name>
        <dbReference type="ChEBI" id="CHEBI:18420"/>
    </ligand>
</feature>
<evidence type="ECO:0000256" key="6">
    <source>
        <dbReference type="ARBA" id="ARBA00023224"/>
    </source>
</evidence>
<dbReference type="GO" id="GO:0005834">
    <property type="term" value="C:heterotrimeric G-protein complex"/>
    <property type="evidence" value="ECO:0007669"/>
    <property type="project" value="TreeGrafter"/>
</dbReference>
<protein>
    <submittedName>
        <fullName evidence="11">Adenylate cyclase-inhibiting G alpha protein</fullName>
    </submittedName>
</protein>
<dbReference type="GO" id="GO:0007188">
    <property type="term" value="P:adenylate cyclase-modulating G protein-coupled receptor signaling pathway"/>
    <property type="evidence" value="ECO:0007669"/>
    <property type="project" value="TreeGrafter"/>
</dbReference>